<name>A0A1G9JBX3_9SPHI</name>
<dbReference type="NCBIfam" id="NF038153">
    <property type="entry name" value="lant_leader_L1a"/>
    <property type="match status" value="1"/>
</dbReference>
<organism evidence="1 2">
    <name type="scientific">Pedobacter steynii</name>
    <dbReference type="NCBI Taxonomy" id="430522"/>
    <lineage>
        <taxon>Bacteria</taxon>
        <taxon>Pseudomonadati</taxon>
        <taxon>Bacteroidota</taxon>
        <taxon>Sphingobacteriia</taxon>
        <taxon>Sphingobacteriales</taxon>
        <taxon>Sphingobacteriaceae</taxon>
        <taxon>Pedobacter</taxon>
    </lineage>
</organism>
<protein>
    <submittedName>
        <fullName evidence="1">Uncharacterized protein</fullName>
    </submittedName>
</protein>
<dbReference type="AlphaFoldDB" id="A0A1G9JBX3"/>
<keyword evidence="2" id="KW-1185">Reference proteome</keyword>
<dbReference type="InterPro" id="IPR058238">
    <property type="entry name" value="Lant_leader_dom"/>
</dbReference>
<evidence type="ECO:0000313" key="2">
    <source>
        <dbReference type="Proteomes" id="UP000183200"/>
    </source>
</evidence>
<dbReference type="RefSeq" id="WP_074604105.1">
    <property type="nucleotide sequence ID" value="NZ_FNGY01000001.1"/>
</dbReference>
<evidence type="ECO:0000313" key="1">
    <source>
        <dbReference type="EMBL" id="SDL34782.1"/>
    </source>
</evidence>
<proteinExistence type="predicted"/>
<reference evidence="2" key="1">
    <citation type="submission" date="2016-10" db="EMBL/GenBank/DDBJ databases">
        <authorList>
            <person name="Varghese N."/>
            <person name="Submissions S."/>
        </authorList>
    </citation>
    <scope>NUCLEOTIDE SEQUENCE [LARGE SCALE GENOMIC DNA]</scope>
    <source>
        <strain evidence="2">DSM 19110</strain>
    </source>
</reference>
<dbReference type="EMBL" id="FNGY01000001">
    <property type="protein sequence ID" value="SDL34782.1"/>
    <property type="molecule type" value="Genomic_DNA"/>
</dbReference>
<dbReference type="OrthoDB" id="771024at2"/>
<sequence length="64" mass="6943">MKKKSLTDNKLSLNKKAISKLDDVNLENIQGGISFTCCTEIIIKQGLEEAEAGDLSVHYSCGKA</sequence>
<accession>A0A1G9JBX3</accession>
<dbReference type="Proteomes" id="UP000183200">
    <property type="component" value="Unassembled WGS sequence"/>
</dbReference>
<gene>
    <name evidence="1" type="ORF">SAMN05421820_101210</name>
</gene>